<proteinExistence type="predicted"/>
<evidence type="ECO:0008006" key="3">
    <source>
        <dbReference type="Google" id="ProtNLM"/>
    </source>
</evidence>
<dbReference type="RefSeq" id="WP_152769413.1">
    <property type="nucleotide sequence ID" value="NZ_VJZC01000005.1"/>
</dbReference>
<accession>A0A5N8X8V1</accession>
<comment type="caution">
    <text evidence="1">The sequence shown here is derived from an EMBL/GenBank/DDBJ whole genome shotgun (WGS) entry which is preliminary data.</text>
</comment>
<dbReference type="OrthoDB" id="4328496at2"/>
<name>A0A5N8X8V1_9ACTN</name>
<dbReference type="EMBL" id="VJZC01000005">
    <property type="protein sequence ID" value="MPY55930.1"/>
    <property type="molecule type" value="Genomic_DNA"/>
</dbReference>
<gene>
    <name evidence="1" type="ORF">FNH08_01615</name>
</gene>
<organism evidence="1 2">
    <name type="scientific">Streptomyces spongiae</name>
    <dbReference type="NCBI Taxonomy" id="565072"/>
    <lineage>
        <taxon>Bacteria</taxon>
        <taxon>Bacillati</taxon>
        <taxon>Actinomycetota</taxon>
        <taxon>Actinomycetes</taxon>
        <taxon>Kitasatosporales</taxon>
        <taxon>Streptomycetaceae</taxon>
        <taxon>Streptomyces</taxon>
    </lineage>
</organism>
<dbReference type="InterPro" id="IPR047715">
    <property type="entry name" value="EboA_dom"/>
</dbReference>
<sequence>MSDPRTPLLLPLDPEPRAWVADTCTRIGTEPQFIESVFPAVGRRCGRTAADDVRAALLLSLPQRGQDLASAVTRLFRLGDAAEQRAVLKALPYLEDADPSFGALGLALVQEALRSNDTTLVEAALGPYAIHLDPHAFRQAVLKCLFCEIPLTGAPGYPDRVDDELLRMLNVFAQERIAAGRPVPAGIQPLVRDVLQASTNEGTV</sequence>
<keyword evidence="2" id="KW-1185">Reference proteome</keyword>
<reference evidence="1 2" key="1">
    <citation type="submission" date="2019-07" db="EMBL/GenBank/DDBJ databases">
        <title>New species of Amycolatopsis and Streptomyces.</title>
        <authorList>
            <person name="Duangmal K."/>
            <person name="Teo W.F.A."/>
            <person name="Lipun K."/>
        </authorList>
    </citation>
    <scope>NUCLEOTIDE SEQUENCE [LARGE SCALE GENOMIC DNA]</scope>
    <source>
        <strain evidence="1 2">NBRC 106415</strain>
    </source>
</reference>
<dbReference type="NCBIfam" id="NF035938">
    <property type="entry name" value="EboA_domain"/>
    <property type="match status" value="1"/>
</dbReference>
<dbReference type="Proteomes" id="UP000400924">
    <property type="component" value="Unassembled WGS sequence"/>
</dbReference>
<evidence type="ECO:0000313" key="1">
    <source>
        <dbReference type="EMBL" id="MPY55930.1"/>
    </source>
</evidence>
<dbReference type="AlphaFoldDB" id="A0A5N8X8V1"/>
<evidence type="ECO:0000313" key="2">
    <source>
        <dbReference type="Proteomes" id="UP000400924"/>
    </source>
</evidence>
<protein>
    <recommendedName>
        <fullName evidence="3">Sugar phosphate isomerase</fullName>
    </recommendedName>
</protein>